<dbReference type="AlphaFoldDB" id="A0A8J9S944"/>
<evidence type="ECO:0000313" key="5">
    <source>
        <dbReference type="EMBL" id="CAG9285184.1"/>
    </source>
</evidence>
<feature type="region of interest" description="Disordered" evidence="3">
    <location>
        <begin position="530"/>
        <end position="551"/>
    </location>
</feature>
<feature type="compositionally biased region" description="Basic and acidic residues" evidence="3">
    <location>
        <begin position="313"/>
        <end position="323"/>
    </location>
</feature>
<sequence>MSEKNQANPKDNPVAMDVDGGDVGNRHPLTRIPADGMNPTNLLTGLYGARGERVRHLVHEGALRLPTEALDLIGPTDAATSSRKFQLPGLDSVVRMSADPKVTSMRVTEITGKLVPSTEPEQPPTFRTFATNKTVVTGSGPERLRGGGDDNDEEIKAPAPTAAPTEIAERTAATVTSSEPVATHSSVVATVDKAPSVGVPEQTSTAPSIPAETILDSQPVLSLSLETSAPSLKRDASLPVSSEISGTPAPVALEPIMATSLSVAPPTKADERILTKTEKSETVPPASVSAPDPVTKTSSATEVKPVQSTPEGRANKETSKSEETVPDVVALSKTPAPQWEQHIPGPSDEMQVDPASKTPKPDWYDAARASEIEKSVLVEWFDQSASHRTEESYVQAREGILKIAAGIGNRYVSATMVRRSVPGDAGSLLRLHAFLTSYAFINEDSMNDSAPTPVTLQQEVDKRHLWNDELKRALLDNVVEQSRKRPKLLSSDTNENGLVFDWNAVAAAIGNGMDATECERQFLSLPMDDLTSTTERPITPEPSLEGTPLSAKGNGELRAQVLQDIVDNSDPDVLRAATQAVFAATEDPTANLAALQNTTVASLLAGQALAQCRKEEANVANLLAGVVDLRMQKLENRLTLLDDLEGLLEAERVALELERRDLYTARCRHWFGGP</sequence>
<keyword evidence="1" id="KW-0805">Transcription regulation</keyword>
<dbReference type="InterPro" id="IPR009057">
    <property type="entry name" value="Homeodomain-like_sf"/>
</dbReference>
<feature type="compositionally biased region" description="Low complexity" evidence="3">
    <location>
        <begin position="283"/>
        <end position="294"/>
    </location>
</feature>
<dbReference type="EMBL" id="OU594943">
    <property type="protein sequence ID" value="CAG9285184.1"/>
    <property type="molecule type" value="Genomic_DNA"/>
</dbReference>
<organism evidence="5">
    <name type="scientific">Phaeodactylum tricornutum</name>
    <name type="common">Diatom</name>
    <dbReference type="NCBI Taxonomy" id="2850"/>
    <lineage>
        <taxon>Eukaryota</taxon>
        <taxon>Sar</taxon>
        <taxon>Stramenopiles</taxon>
        <taxon>Ochrophyta</taxon>
        <taxon>Bacillariophyta</taxon>
        <taxon>Bacillariophyceae</taxon>
        <taxon>Bacillariophycidae</taxon>
        <taxon>Naviculales</taxon>
        <taxon>Phaeodactylaceae</taxon>
        <taxon>Phaeodactylum</taxon>
    </lineage>
</organism>
<feature type="compositionally biased region" description="Low complexity" evidence="3">
    <location>
        <begin position="157"/>
        <end position="166"/>
    </location>
</feature>
<gene>
    <name evidence="5" type="ORF">PTTT1_LOCUS28232</name>
</gene>
<dbReference type="PROSITE" id="PS50934">
    <property type="entry name" value="SWIRM"/>
    <property type="match status" value="1"/>
</dbReference>
<evidence type="ECO:0000256" key="2">
    <source>
        <dbReference type="ARBA" id="ARBA00023163"/>
    </source>
</evidence>
<feature type="region of interest" description="Disordered" evidence="3">
    <location>
        <begin position="1"/>
        <end position="21"/>
    </location>
</feature>
<feature type="region of interest" description="Disordered" evidence="3">
    <location>
        <begin position="136"/>
        <end position="166"/>
    </location>
</feature>
<feature type="compositionally biased region" description="Polar residues" evidence="3">
    <location>
        <begin position="295"/>
        <end position="310"/>
    </location>
</feature>
<dbReference type="Proteomes" id="UP000836788">
    <property type="component" value="Chromosome 2"/>
</dbReference>
<protein>
    <recommendedName>
        <fullName evidence="4">SWIRM domain-containing protein</fullName>
    </recommendedName>
</protein>
<dbReference type="InterPro" id="IPR036388">
    <property type="entry name" value="WH-like_DNA-bd_sf"/>
</dbReference>
<evidence type="ECO:0000256" key="3">
    <source>
        <dbReference type="SAM" id="MobiDB-lite"/>
    </source>
</evidence>
<dbReference type="InterPro" id="IPR007526">
    <property type="entry name" value="SWIRM"/>
</dbReference>
<name>A0A8J9S944_PHATR</name>
<dbReference type="InterPro" id="IPR032451">
    <property type="entry name" value="SMARCC_C"/>
</dbReference>
<keyword evidence="2" id="KW-0804">Transcription</keyword>
<evidence type="ECO:0000259" key="4">
    <source>
        <dbReference type="PROSITE" id="PS50934"/>
    </source>
</evidence>
<dbReference type="SUPFAM" id="SSF46689">
    <property type="entry name" value="Homeodomain-like"/>
    <property type="match status" value="1"/>
</dbReference>
<feature type="domain" description="SWIRM" evidence="4">
    <location>
        <begin position="355"/>
        <end position="452"/>
    </location>
</feature>
<accession>A0A8J9S944</accession>
<evidence type="ECO:0000256" key="1">
    <source>
        <dbReference type="ARBA" id="ARBA00023015"/>
    </source>
</evidence>
<reference evidence="5" key="1">
    <citation type="submission" date="2022-02" db="EMBL/GenBank/DDBJ databases">
        <authorList>
            <person name="Giguere J D."/>
        </authorList>
    </citation>
    <scope>NUCLEOTIDE SEQUENCE</scope>
    <source>
        <strain evidence="5">CCAP 1055/1</strain>
    </source>
</reference>
<feature type="region of interest" description="Disordered" evidence="3">
    <location>
        <begin position="276"/>
        <end position="360"/>
    </location>
</feature>
<dbReference type="Pfam" id="PF16495">
    <property type="entry name" value="SWIRM-assoc_1"/>
    <property type="match status" value="1"/>
</dbReference>
<proteinExistence type="predicted"/>
<dbReference type="Gene3D" id="1.10.10.10">
    <property type="entry name" value="Winged helix-like DNA-binding domain superfamily/Winged helix DNA-binding domain"/>
    <property type="match status" value="1"/>
</dbReference>
<dbReference type="Pfam" id="PF04433">
    <property type="entry name" value="SWIRM"/>
    <property type="match status" value="1"/>
</dbReference>